<feature type="region of interest" description="Disordered" evidence="1">
    <location>
        <begin position="28"/>
        <end position="147"/>
    </location>
</feature>
<evidence type="ECO:0000313" key="3">
    <source>
        <dbReference type="Ensembl" id="ENSCAFP00845035710.1"/>
    </source>
</evidence>
<reference evidence="3" key="2">
    <citation type="submission" date="2025-08" db="UniProtKB">
        <authorList>
            <consortium name="Ensembl"/>
        </authorList>
    </citation>
    <scope>IDENTIFICATION</scope>
    <source>
        <strain evidence="3">Boxer</strain>
    </source>
</reference>
<name>A0A8I3PS22_CANLF</name>
<organism evidence="3 4">
    <name type="scientific">Canis lupus familiaris</name>
    <name type="common">Dog</name>
    <name type="synonym">Canis familiaris</name>
    <dbReference type="NCBI Taxonomy" id="9615"/>
    <lineage>
        <taxon>Eukaryota</taxon>
        <taxon>Metazoa</taxon>
        <taxon>Chordata</taxon>
        <taxon>Craniata</taxon>
        <taxon>Vertebrata</taxon>
        <taxon>Euteleostomi</taxon>
        <taxon>Mammalia</taxon>
        <taxon>Eutheria</taxon>
        <taxon>Laurasiatheria</taxon>
        <taxon>Carnivora</taxon>
        <taxon>Caniformia</taxon>
        <taxon>Canidae</taxon>
        <taxon>Canis</taxon>
    </lineage>
</organism>
<dbReference type="InterPro" id="IPR032549">
    <property type="entry name" value="DUF4939"/>
</dbReference>
<dbReference type="AlphaFoldDB" id="A0A8I3PS22"/>
<evidence type="ECO:0000313" key="4">
    <source>
        <dbReference type="Proteomes" id="UP000805418"/>
    </source>
</evidence>
<protein>
    <recommendedName>
        <fullName evidence="2">DUF4939 domain-containing protein</fullName>
    </recommendedName>
</protein>
<feature type="compositionally biased region" description="Basic and acidic residues" evidence="1">
    <location>
        <begin position="131"/>
        <end position="144"/>
    </location>
</feature>
<accession>A0A8I3PS22</accession>
<reference evidence="3" key="1">
    <citation type="submission" date="2020-03" db="EMBL/GenBank/DDBJ databases">
        <title>Long-read based genome assembly of a Labrador retriever dog.</title>
        <authorList>
            <person name="Eory L."/>
            <person name="Zhang W."/>
            <person name="Schoenebeck J."/>
        </authorList>
    </citation>
    <scope>NUCLEOTIDE SEQUENCE [LARGE SCALE GENOMIC DNA]</scope>
    <source>
        <strain evidence="3">Labrador retriever</strain>
    </source>
</reference>
<dbReference type="Pfam" id="PF16297">
    <property type="entry name" value="DUF4939"/>
    <property type="match status" value="1"/>
</dbReference>
<proteinExistence type="predicted"/>
<feature type="compositionally biased region" description="Low complexity" evidence="1">
    <location>
        <begin position="228"/>
        <end position="241"/>
    </location>
</feature>
<feature type="compositionally biased region" description="Low complexity" evidence="1">
    <location>
        <begin position="249"/>
        <end position="264"/>
    </location>
</feature>
<dbReference type="Proteomes" id="UP000805418">
    <property type="component" value="Chromosome X"/>
</dbReference>
<dbReference type="Ensembl" id="ENSCAFT00845045529.1">
    <property type="protein sequence ID" value="ENSCAFP00845035710.1"/>
    <property type="gene ID" value="ENSCAFG00845025805.1"/>
</dbReference>
<reference evidence="3" key="3">
    <citation type="submission" date="2025-09" db="UniProtKB">
        <authorList>
            <consortium name="Ensembl"/>
        </authorList>
    </citation>
    <scope>IDENTIFICATION</scope>
    <source>
        <strain evidence="3">Boxer</strain>
    </source>
</reference>
<keyword evidence="4" id="KW-1185">Reference proteome</keyword>
<feature type="region of interest" description="Disordered" evidence="1">
    <location>
        <begin position="215"/>
        <end position="280"/>
    </location>
</feature>
<evidence type="ECO:0000256" key="1">
    <source>
        <dbReference type="SAM" id="MobiDB-lite"/>
    </source>
</evidence>
<dbReference type="GeneTree" id="ENSGT00940000154665"/>
<feature type="domain" description="DUF4939" evidence="2">
    <location>
        <begin position="145"/>
        <end position="194"/>
    </location>
</feature>
<sequence>MVHTRLTPQNQSTWLSLSTCISPAHTTKDLGSWAPPLAPPLAHRPRGEPRPRPFILTPPSRPVVRPGLPRTLPPGEQLPPERLRPNDHPASLAGPAPAPGLTPTPPPGPPPRARTSRHASPPTSATPRPAQPRERERERERGAMDGRVQLIKALLALPLRPQTRRWRNPIPFPETFDGDTDRLPEFIVQTGAYMNSAPGPRRCLWAPLRSSPPLCGQPGPSRAHLDSGPRSSCGPGSRYTPGGPPTARPPRAASARLTARPAARCQETDPRRGCRRRRRR</sequence>
<evidence type="ECO:0000259" key="2">
    <source>
        <dbReference type="Pfam" id="PF16297"/>
    </source>
</evidence>
<feature type="compositionally biased region" description="Pro residues" evidence="1">
    <location>
        <begin position="96"/>
        <end position="112"/>
    </location>
</feature>